<name>A0AC58RXF9_TOBAC</name>
<proteinExistence type="predicted"/>
<dbReference type="RefSeq" id="XP_075077400.1">
    <property type="nucleotide sequence ID" value="XM_075221299.1"/>
</dbReference>
<evidence type="ECO:0000313" key="2">
    <source>
        <dbReference type="RefSeq" id="XP_075077400.1"/>
    </source>
</evidence>
<protein>
    <submittedName>
        <fullName evidence="2">Uncharacterized protein LOC107795257</fullName>
    </submittedName>
</protein>
<organism evidence="1 2">
    <name type="scientific">Nicotiana tabacum</name>
    <name type="common">Common tobacco</name>
    <dbReference type="NCBI Taxonomy" id="4097"/>
    <lineage>
        <taxon>Eukaryota</taxon>
        <taxon>Viridiplantae</taxon>
        <taxon>Streptophyta</taxon>
        <taxon>Embryophyta</taxon>
        <taxon>Tracheophyta</taxon>
        <taxon>Spermatophyta</taxon>
        <taxon>Magnoliopsida</taxon>
        <taxon>eudicotyledons</taxon>
        <taxon>Gunneridae</taxon>
        <taxon>Pentapetalae</taxon>
        <taxon>asterids</taxon>
        <taxon>lamiids</taxon>
        <taxon>Solanales</taxon>
        <taxon>Solanaceae</taxon>
        <taxon>Nicotianoideae</taxon>
        <taxon>Nicotianeae</taxon>
        <taxon>Nicotiana</taxon>
    </lineage>
</organism>
<reference evidence="1" key="1">
    <citation type="journal article" date="2014" name="Nat. Commun.">
        <title>The tobacco genome sequence and its comparison with those of tomato and potato.</title>
        <authorList>
            <person name="Sierro N."/>
            <person name="Battey J.N."/>
            <person name="Ouadi S."/>
            <person name="Bakaher N."/>
            <person name="Bovet L."/>
            <person name="Willig A."/>
            <person name="Goepfert S."/>
            <person name="Peitsch M.C."/>
            <person name="Ivanov N.V."/>
        </authorList>
    </citation>
    <scope>NUCLEOTIDE SEQUENCE [LARGE SCALE GENOMIC DNA]</scope>
</reference>
<sequence length="639" mass="73143">MNFEASVNLIDEDDEMDEDGEMRPPPQTHKVSSNSSCGSSTTARTVTKGPLNLYFSAKQQEKGKGEEGLDLEAKKILRDRAISAFAAWMYDSRLPFNCVNYKTFDKFIEAVGQYGPGMKPPSYHEVRVTHLKKEVKKIDQIIEEHKVEWNKFGCSIMMDKWTARNGKMIINVLVNSPRGSVFLESHDASNSSTDGSKMYSLFRKTIDKIGKENVVHIVTDNASENVSAVFTKAVRVYSYICQRPLLLNLMRKFTNERNLVRPTKTRFSMAFLTLHSFYLQKKNLRKLVLSNEWKDNRYAKEVAGKETAKVLISPSFWNDVVRALKVGGPLIRVRRMVDGERKPPMGYLYEAMDRAKETIAASFEGDVRKYEKVFEIIDIRWENQLHRPLHAAGHLLNPGLFYKNTRDETLASEVWIGYHACLEKLVPNSATIDQIGEEFGRYSQAEGLFGLQAAIRARDIRSPVEWWKQFGHQTPNLQKFAIKVLSLTCSASGCERNWSVFEHIHSKKRNRLELSRLNDLVYIKYNRTLRRRYEARDTIDSILLDNIDEANEWLTGAPQNHEDEQVYGGDDLDWGTVSMAAGVEENIYDLRGSSSSYKGKGVASSSRSLIDEDSEDEEDDSQYNANIHEVVEFENLEEE</sequence>
<evidence type="ECO:0000313" key="1">
    <source>
        <dbReference type="Proteomes" id="UP000790787"/>
    </source>
</evidence>
<dbReference type="Proteomes" id="UP000790787">
    <property type="component" value="Chromosome 9"/>
</dbReference>
<gene>
    <name evidence="2" type="primary">LOC107795257</name>
</gene>
<reference evidence="2" key="2">
    <citation type="submission" date="2025-08" db="UniProtKB">
        <authorList>
            <consortium name="RefSeq"/>
        </authorList>
    </citation>
    <scope>IDENTIFICATION</scope>
    <source>
        <tissue evidence="2">Leaf</tissue>
    </source>
</reference>
<keyword evidence="1" id="KW-1185">Reference proteome</keyword>
<accession>A0AC58RXF9</accession>